<evidence type="ECO:0000256" key="1">
    <source>
        <dbReference type="ARBA" id="ARBA00004651"/>
    </source>
</evidence>
<dbReference type="AlphaFoldDB" id="A0A1Y6D3K3"/>
<evidence type="ECO:0000256" key="3">
    <source>
        <dbReference type="ARBA" id="ARBA00022692"/>
    </source>
</evidence>
<dbReference type="PANTHER" id="PTHR30433">
    <property type="entry name" value="CHEMOTAXIS PROTEIN MOTA"/>
    <property type="match status" value="1"/>
</dbReference>
<keyword evidence="3 7" id="KW-0812">Transmembrane</keyword>
<name>A0A1Y6D3K3_9GAMM</name>
<keyword evidence="6" id="KW-0813">Transport</keyword>
<keyword evidence="4 7" id="KW-1133">Transmembrane helix</keyword>
<comment type="subcellular location">
    <subcellularLocation>
        <location evidence="1">Cell membrane</location>
        <topology evidence="1">Multi-pass membrane protein</topology>
    </subcellularLocation>
    <subcellularLocation>
        <location evidence="6">Membrane</location>
        <topology evidence="6">Multi-pass membrane protein</topology>
    </subcellularLocation>
</comment>
<evidence type="ECO:0000256" key="7">
    <source>
        <dbReference type="SAM" id="Phobius"/>
    </source>
</evidence>
<reference evidence="9 10" key="1">
    <citation type="submission" date="2016-12" db="EMBL/GenBank/DDBJ databases">
        <authorList>
            <person name="Song W.-J."/>
            <person name="Kurnit D.M."/>
        </authorList>
    </citation>
    <scope>NUCLEOTIDE SEQUENCE [LARGE SCALE GENOMIC DNA]</scope>
    <source>
        <strain evidence="9 10">175</strain>
    </source>
</reference>
<organism evidence="9 10">
    <name type="scientific">Methylomagnum ishizawai</name>
    <dbReference type="NCBI Taxonomy" id="1760988"/>
    <lineage>
        <taxon>Bacteria</taxon>
        <taxon>Pseudomonadati</taxon>
        <taxon>Pseudomonadota</taxon>
        <taxon>Gammaproteobacteria</taxon>
        <taxon>Methylococcales</taxon>
        <taxon>Methylococcaceae</taxon>
        <taxon>Methylomagnum</taxon>
    </lineage>
</organism>
<accession>A0A1Y6D3K3</accession>
<dbReference type="GO" id="GO:0015031">
    <property type="term" value="P:protein transport"/>
    <property type="evidence" value="ECO:0007669"/>
    <property type="project" value="UniProtKB-KW"/>
</dbReference>
<dbReference type="InterPro" id="IPR002898">
    <property type="entry name" value="MotA_ExbB_proton_chnl"/>
</dbReference>
<dbReference type="InterPro" id="IPR047055">
    <property type="entry name" value="MotA-like"/>
</dbReference>
<keyword evidence="2" id="KW-1003">Cell membrane</keyword>
<dbReference type="RefSeq" id="WP_176225334.1">
    <property type="nucleotide sequence ID" value="NZ_FXAM01000001.1"/>
</dbReference>
<feature type="transmembrane region" description="Helical" evidence="7">
    <location>
        <begin position="145"/>
        <end position="166"/>
    </location>
</feature>
<evidence type="ECO:0000259" key="8">
    <source>
        <dbReference type="Pfam" id="PF01618"/>
    </source>
</evidence>
<dbReference type="Proteomes" id="UP000192923">
    <property type="component" value="Unassembled WGS sequence"/>
</dbReference>
<dbReference type="Pfam" id="PF01618">
    <property type="entry name" value="MotA_ExbB"/>
    <property type="match status" value="1"/>
</dbReference>
<feature type="transmembrane region" description="Helical" evidence="7">
    <location>
        <begin position="31"/>
        <end position="50"/>
    </location>
</feature>
<sequence>MKKILVPTIGGLVLAALGVLALWADPGGRYVNLPGLLLVTLGTLLASMLAHSRRGVVEMLGRLPVKLKGRPAVDREELETLLRVAEWHRLGRMQIAEQTAKKLRDPILRGGAEMVIGRTPEAELGRMLSWKIGAQRERDQDDIKIVLTMAGFAPALGMLGTLIGLIEMMYALDANQMAHIGTAMGFALLSTVYGLVAANLVLKPIAVRLEDTAREQLAWRHVQAEILRLLHERGHPSLIRDYWQAFQERLAGPESAQALELAPSKSSP</sequence>
<keyword evidence="5 7" id="KW-0472">Membrane</keyword>
<keyword evidence="6" id="KW-0653">Protein transport</keyword>
<evidence type="ECO:0000256" key="4">
    <source>
        <dbReference type="ARBA" id="ARBA00022989"/>
    </source>
</evidence>
<proteinExistence type="inferred from homology"/>
<comment type="similarity">
    <text evidence="6">Belongs to the exbB/tolQ family.</text>
</comment>
<feature type="transmembrane region" description="Helical" evidence="7">
    <location>
        <begin position="178"/>
        <end position="202"/>
    </location>
</feature>
<dbReference type="GO" id="GO:0071978">
    <property type="term" value="P:bacterial-type flagellum-dependent swarming motility"/>
    <property type="evidence" value="ECO:0007669"/>
    <property type="project" value="InterPro"/>
</dbReference>
<evidence type="ECO:0000313" key="9">
    <source>
        <dbReference type="EMBL" id="SMF97000.1"/>
    </source>
</evidence>
<keyword evidence="10" id="KW-1185">Reference proteome</keyword>
<dbReference type="GO" id="GO:0005886">
    <property type="term" value="C:plasma membrane"/>
    <property type="evidence" value="ECO:0007669"/>
    <property type="project" value="UniProtKB-SubCell"/>
</dbReference>
<evidence type="ECO:0000313" key="10">
    <source>
        <dbReference type="Proteomes" id="UP000192923"/>
    </source>
</evidence>
<feature type="domain" description="MotA/TolQ/ExbB proton channel" evidence="8">
    <location>
        <begin position="101"/>
        <end position="217"/>
    </location>
</feature>
<dbReference type="STRING" id="1760988.SAMN02949497_4416"/>
<protein>
    <submittedName>
        <fullName evidence="9">Chemotaxis protein MotA</fullName>
    </submittedName>
</protein>
<evidence type="ECO:0000256" key="6">
    <source>
        <dbReference type="RuleBase" id="RU004057"/>
    </source>
</evidence>
<evidence type="ECO:0000256" key="5">
    <source>
        <dbReference type="ARBA" id="ARBA00023136"/>
    </source>
</evidence>
<dbReference type="GO" id="GO:0006935">
    <property type="term" value="P:chemotaxis"/>
    <property type="evidence" value="ECO:0007669"/>
    <property type="project" value="InterPro"/>
</dbReference>
<dbReference type="EMBL" id="FXAM01000001">
    <property type="protein sequence ID" value="SMF97000.1"/>
    <property type="molecule type" value="Genomic_DNA"/>
</dbReference>
<evidence type="ECO:0000256" key="2">
    <source>
        <dbReference type="ARBA" id="ARBA00022475"/>
    </source>
</evidence>
<gene>
    <name evidence="9" type="ORF">SAMN02949497_4416</name>
</gene>